<proteinExistence type="predicted"/>
<keyword evidence="3" id="KW-1185">Reference proteome</keyword>
<protein>
    <recommendedName>
        <fullName evidence="4">Transmembrane protein</fullName>
    </recommendedName>
</protein>
<reference evidence="2 3" key="1">
    <citation type="submission" date="2021-06" db="EMBL/GenBank/DDBJ databases">
        <title>Caerostris extrusa draft genome.</title>
        <authorList>
            <person name="Kono N."/>
            <person name="Arakawa K."/>
        </authorList>
    </citation>
    <scope>NUCLEOTIDE SEQUENCE [LARGE SCALE GENOMIC DNA]</scope>
</reference>
<gene>
    <name evidence="2" type="ORF">CEXT_447091</name>
</gene>
<keyword evidence="1" id="KW-0472">Membrane</keyword>
<feature type="transmembrane region" description="Helical" evidence="1">
    <location>
        <begin position="44"/>
        <end position="63"/>
    </location>
</feature>
<organism evidence="2 3">
    <name type="scientific">Caerostris extrusa</name>
    <name type="common">Bark spider</name>
    <name type="synonym">Caerostris bankana</name>
    <dbReference type="NCBI Taxonomy" id="172846"/>
    <lineage>
        <taxon>Eukaryota</taxon>
        <taxon>Metazoa</taxon>
        <taxon>Ecdysozoa</taxon>
        <taxon>Arthropoda</taxon>
        <taxon>Chelicerata</taxon>
        <taxon>Arachnida</taxon>
        <taxon>Araneae</taxon>
        <taxon>Araneomorphae</taxon>
        <taxon>Entelegynae</taxon>
        <taxon>Araneoidea</taxon>
        <taxon>Araneidae</taxon>
        <taxon>Caerostris</taxon>
    </lineage>
</organism>
<evidence type="ECO:0000256" key="1">
    <source>
        <dbReference type="SAM" id="Phobius"/>
    </source>
</evidence>
<sequence>MYHIDSIRIHQVSTRPPVFSYRLHASVNAVPDPYHYKLHSAQPIKLHLCCATFLPLPFLPWIIDGFQTSVFYRSYNDACEATVARFIFVPLASISFGVWILKSLGSKRLYHTYIYERDVLYLKVHYCIR</sequence>
<keyword evidence="1" id="KW-1133">Transmembrane helix</keyword>
<feature type="transmembrane region" description="Helical" evidence="1">
    <location>
        <begin position="83"/>
        <end position="101"/>
    </location>
</feature>
<evidence type="ECO:0000313" key="3">
    <source>
        <dbReference type="Proteomes" id="UP001054945"/>
    </source>
</evidence>
<comment type="caution">
    <text evidence="2">The sequence shown here is derived from an EMBL/GenBank/DDBJ whole genome shotgun (WGS) entry which is preliminary data.</text>
</comment>
<keyword evidence="1" id="KW-0812">Transmembrane</keyword>
<dbReference type="AlphaFoldDB" id="A0AAV4Y6F1"/>
<evidence type="ECO:0000313" key="2">
    <source>
        <dbReference type="EMBL" id="GIZ02595.1"/>
    </source>
</evidence>
<dbReference type="Proteomes" id="UP001054945">
    <property type="component" value="Unassembled WGS sequence"/>
</dbReference>
<accession>A0AAV4Y6F1</accession>
<dbReference type="EMBL" id="BPLR01018833">
    <property type="protein sequence ID" value="GIZ02595.1"/>
    <property type="molecule type" value="Genomic_DNA"/>
</dbReference>
<evidence type="ECO:0008006" key="4">
    <source>
        <dbReference type="Google" id="ProtNLM"/>
    </source>
</evidence>
<name>A0AAV4Y6F1_CAEEX</name>